<sequence>MQGKFLRPSNASNQGSFRDNPSGSFRDNPSSPFISIKFLILAGSPNLLDPSSEPNPNSLTVPPNHVPIPATIPVLLRENSLPLASHAILLSVSQDDLINPSPSTESYCLNPTNPLIIQSPSVVLSTHRTHDLSNSLDVTSQYILMGESNQPLVSCSVLAAFSGCLQPIPSEFISSFQYWWSSVVSPSSWPFTKP</sequence>
<protein>
    <submittedName>
        <fullName evidence="2">Uncharacterized protein</fullName>
    </submittedName>
</protein>
<accession>A0A9Q0GSD9</accession>
<gene>
    <name evidence="2" type="ORF">NE237_030103</name>
</gene>
<reference evidence="2" key="1">
    <citation type="journal article" date="2023" name="Plant J.">
        <title>The genome of the king protea, Protea cynaroides.</title>
        <authorList>
            <person name="Chang J."/>
            <person name="Duong T.A."/>
            <person name="Schoeman C."/>
            <person name="Ma X."/>
            <person name="Roodt D."/>
            <person name="Barker N."/>
            <person name="Li Z."/>
            <person name="Van de Peer Y."/>
            <person name="Mizrachi E."/>
        </authorList>
    </citation>
    <scope>NUCLEOTIDE SEQUENCE</scope>
    <source>
        <tissue evidence="2">Young leaves</tissue>
    </source>
</reference>
<evidence type="ECO:0000313" key="2">
    <source>
        <dbReference type="EMBL" id="KAJ4953271.1"/>
    </source>
</evidence>
<keyword evidence="3" id="KW-1185">Reference proteome</keyword>
<name>A0A9Q0GSD9_9MAGN</name>
<evidence type="ECO:0000313" key="3">
    <source>
        <dbReference type="Proteomes" id="UP001141806"/>
    </source>
</evidence>
<dbReference type="EMBL" id="JAMYWD010000012">
    <property type="protein sequence ID" value="KAJ4953271.1"/>
    <property type="molecule type" value="Genomic_DNA"/>
</dbReference>
<feature type="compositionally biased region" description="Polar residues" evidence="1">
    <location>
        <begin position="9"/>
        <end position="24"/>
    </location>
</feature>
<feature type="region of interest" description="Disordered" evidence="1">
    <location>
        <begin position="1"/>
        <end position="24"/>
    </location>
</feature>
<dbReference type="AlphaFoldDB" id="A0A9Q0GSD9"/>
<proteinExistence type="predicted"/>
<dbReference type="Proteomes" id="UP001141806">
    <property type="component" value="Unassembled WGS sequence"/>
</dbReference>
<organism evidence="2 3">
    <name type="scientific">Protea cynaroides</name>
    <dbReference type="NCBI Taxonomy" id="273540"/>
    <lineage>
        <taxon>Eukaryota</taxon>
        <taxon>Viridiplantae</taxon>
        <taxon>Streptophyta</taxon>
        <taxon>Embryophyta</taxon>
        <taxon>Tracheophyta</taxon>
        <taxon>Spermatophyta</taxon>
        <taxon>Magnoliopsida</taxon>
        <taxon>Proteales</taxon>
        <taxon>Proteaceae</taxon>
        <taxon>Protea</taxon>
    </lineage>
</organism>
<evidence type="ECO:0000256" key="1">
    <source>
        <dbReference type="SAM" id="MobiDB-lite"/>
    </source>
</evidence>
<comment type="caution">
    <text evidence="2">The sequence shown here is derived from an EMBL/GenBank/DDBJ whole genome shotgun (WGS) entry which is preliminary data.</text>
</comment>